<accession>A0A6B0SLB7</accession>
<dbReference type="EMBL" id="VBQZ03000507">
    <property type="protein sequence ID" value="MXQ99533.1"/>
    <property type="molecule type" value="Genomic_DNA"/>
</dbReference>
<gene>
    <name evidence="3" type="ORF">E5288_WYG014341</name>
</gene>
<dbReference type="Proteomes" id="UP000322234">
    <property type="component" value="Unassembled WGS sequence"/>
</dbReference>
<feature type="compositionally biased region" description="Basic residues" evidence="1">
    <location>
        <begin position="50"/>
        <end position="63"/>
    </location>
</feature>
<feature type="domain" description="Melanoma associated antigen N-terminal" evidence="2">
    <location>
        <begin position="3"/>
        <end position="60"/>
    </location>
</feature>
<dbReference type="Pfam" id="PF12440">
    <property type="entry name" value="MAGE_N"/>
    <property type="match status" value="1"/>
</dbReference>
<evidence type="ECO:0000313" key="3">
    <source>
        <dbReference type="EMBL" id="MXQ99533.1"/>
    </source>
</evidence>
<feature type="compositionally biased region" description="Polar residues" evidence="1">
    <location>
        <begin position="64"/>
        <end position="73"/>
    </location>
</feature>
<dbReference type="Gene3D" id="1.10.10.1200">
    <property type="entry name" value="MAGE homology domain, winged helix WH1 motif"/>
    <property type="match status" value="1"/>
</dbReference>
<evidence type="ECO:0000259" key="2">
    <source>
        <dbReference type="Pfam" id="PF12440"/>
    </source>
</evidence>
<protein>
    <recommendedName>
        <fullName evidence="2">Melanoma associated antigen N-terminal domain-containing protein</fullName>
    </recommendedName>
</protein>
<evidence type="ECO:0000256" key="1">
    <source>
        <dbReference type="SAM" id="MobiDB-lite"/>
    </source>
</evidence>
<feature type="region of interest" description="Disordered" evidence="1">
    <location>
        <begin position="1"/>
        <end position="78"/>
    </location>
</feature>
<dbReference type="InterPro" id="IPR041898">
    <property type="entry name" value="MAGE_WH1"/>
</dbReference>
<reference evidence="3" key="1">
    <citation type="submission" date="2019-10" db="EMBL/GenBank/DDBJ databases">
        <title>The sequence and de novo assembly of the wild yak genome.</title>
        <authorList>
            <person name="Liu Y."/>
        </authorList>
    </citation>
    <scope>NUCLEOTIDE SEQUENCE [LARGE SCALE GENOMIC DNA]</scope>
    <source>
        <strain evidence="3">WY2019</strain>
    </source>
</reference>
<comment type="caution">
    <text evidence="3">The sequence shown here is derived from an EMBL/GenBank/DDBJ whole genome shotgun (WGS) entry which is preliminary data.</text>
</comment>
<proteinExistence type="predicted"/>
<evidence type="ECO:0000313" key="4">
    <source>
        <dbReference type="Proteomes" id="UP000322234"/>
    </source>
</evidence>
<organism evidence="3 4">
    <name type="scientific">Bos mutus</name>
    <name type="common">wild yak</name>
    <dbReference type="NCBI Taxonomy" id="72004"/>
    <lineage>
        <taxon>Eukaryota</taxon>
        <taxon>Metazoa</taxon>
        <taxon>Chordata</taxon>
        <taxon>Craniata</taxon>
        <taxon>Vertebrata</taxon>
        <taxon>Euteleostomi</taxon>
        <taxon>Mammalia</taxon>
        <taxon>Eutheria</taxon>
        <taxon>Laurasiatheria</taxon>
        <taxon>Artiodactyla</taxon>
        <taxon>Ruminantia</taxon>
        <taxon>Pecora</taxon>
        <taxon>Bovidae</taxon>
        <taxon>Bovinae</taxon>
        <taxon>Bos</taxon>
    </lineage>
</organism>
<feature type="compositionally biased region" description="Polar residues" evidence="1">
    <location>
        <begin position="1"/>
        <end position="11"/>
    </location>
</feature>
<name>A0A6B0SLB7_9CETA</name>
<dbReference type="InterPro" id="IPR021072">
    <property type="entry name" value="MAGE_N"/>
</dbReference>
<sequence length="115" mass="12474">MMEALSSSSNPGPGVDAKGKSGARFCNHLKSPQGALATTTVPVGVSPTRSSKRALGKIRKKRNSSQPPLSNVRSGKHSLTRQTGLLVQFLLHMCKMKKSIKKANMLKIIDKKYQN</sequence>
<dbReference type="AlphaFoldDB" id="A0A6B0SLB7"/>
<keyword evidence="4" id="KW-1185">Reference proteome</keyword>